<dbReference type="Proteomes" id="UP001519460">
    <property type="component" value="Unassembled WGS sequence"/>
</dbReference>
<reference evidence="1 2" key="1">
    <citation type="journal article" date="2023" name="Sci. Data">
        <title>Genome assembly of the Korean intertidal mud-creeper Batillaria attramentaria.</title>
        <authorList>
            <person name="Patra A.K."/>
            <person name="Ho P.T."/>
            <person name="Jun S."/>
            <person name="Lee S.J."/>
            <person name="Kim Y."/>
            <person name="Won Y.J."/>
        </authorList>
    </citation>
    <scope>NUCLEOTIDE SEQUENCE [LARGE SCALE GENOMIC DNA]</scope>
    <source>
        <strain evidence="1">Wonlab-2016</strain>
    </source>
</reference>
<proteinExistence type="predicted"/>
<sequence length="112" mass="12521">MIFSAERLHKHTHTQTQSHFCLRAQEARCIGSALNAMYSLPSLRHNCIATVTKKPHSNKEDGQGMLTVSRTTQGMLTVSRTVHVQECQQDSTRNVDSRTAQGMLTVGQHKEC</sequence>
<keyword evidence="2" id="KW-1185">Reference proteome</keyword>
<accession>A0ABD0LM61</accession>
<protein>
    <submittedName>
        <fullName evidence="1">Uncharacterized protein</fullName>
    </submittedName>
</protein>
<name>A0ABD0LM61_9CAEN</name>
<dbReference type="EMBL" id="JACVVK020000036">
    <property type="protein sequence ID" value="KAK7500530.1"/>
    <property type="molecule type" value="Genomic_DNA"/>
</dbReference>
<evidence type="ECO:0000313" key="1">
    <source>
        <dbReference type="EMBL" id="KAK7500530.1"/>
    </source>
</evidence>
<comment type="caution">
    <text evidence="1">The sequence shown here is derived from an EMBL/GenBank/DDBJ whole genome shotgun (WGS) entry which is preliminary data.</text>
</comment>
<organism evidence="1 2">
    <name type="scientific">Batillaria attramentaria</name>
    <dbReference type="NCBI Taxonomy" id="370345"/>
    <lineage>
        <taxon>Eukaryota</taxon>
        <taxon>Metazoa</taxon>
        <taxon>Spiralia</taxon>
        <taxon>Lophotrochozoa</taxon>
        <taxon>Mollusca</taxon>
        <taxon>Gastropoda</taxon>
        <taxon>Caenogastropoda</taxon>
        <taxon>Sorbeoconcha</taxon>
        <taxon>Cerithioidea</taxon>
        <taxon>Batillariidae</taxon>
        <taxon>Batillaria</taxon>
    </lineage>
</organism>
<gene>
    <name evidence="1" type="ORF">BaRGS_00008105</name>
</gene>
<evidence type="ECO:0000313" key="2">
    <source>
        <dbReference type="Proteomes" id="UP001519460"/>
    </source>
</evidence>
<dbReference type="AlphaFoldDB" id="A0ABD0LM61"/>